<evidence type="ECO:0000256" key="4">
    <source>
        <dbReference type="PROSITE-ProRule" id="PRU00146"/>
    </source>
</evidence>
<evidence type="ECO:0000256" key="5">
    <source>
        <dbReference type="SAM" id="MobiDB-lite"/>
    </source>
</evidence>
<dbReference type="SMART" id="SM00249">
    <property type="entry name" value="PHD"/>
    <property type="match status" value="1"/>
</dbReference>
<keyword evidence="3" id="KW-0862">Zinc</keyword>
<organism evidence="7 8">
    <name type="scientific">Holothuria leucospilota</name>
    <name type="common">Black long sea cucumber</name>
    <name type="synonym">Mertensiothuria leucospilota</name>
    <dbReference type="NCBI Taxonomy" id="206669"/>
    <lineage>
        <taxon>Eukaryota</taxon>
        <taxon>Metazoa</taxon>
        <taxon>Echinodermata</taxon>
        <taxon>Eleutherozoa</taxon>
        <taxon>Echinozoa</taxon>
        <taxon>Holothuroidea</taxon>
        <taxon>Aspidochirotacea</taxon>
        <taxon>Aspidochirotida</taxon>
        <taxon>Holothuriidae</taxon>
        <taxon>Holothuria</taxon>
    </lineage>
</organism>
<dbReference type="GO" id="GO:0005634">
    <property type="term" value="C:nucleus"/>
    <property type="evidence" value="ECO:0007669"/>
    <property type="project" value="TreeGrafter"/>
</dbReference>
<evidence type="ECO:0000256" key="2">
    <source>
        <dbReference type="ARBA" id="ARBA00022771"/>
    </source>
</evidence>
<evidence type="ECO:0000313" key="7">
    <source>
        <dbReference type="EMBL" id="KAJ8019287.1"/>
    </source>
</evidence>
<comment type="caution">
    <text evidence="7">The sequence shown here is derived from an EMBL/GenBank/DDBJ whole genome shotgun (WGS) entry which is preliminary data.</text>
</comment>
<dbReference type="InterPro" id="IPR007889">
    <property type="entry name" value="HTH_Psq"/>
</dbReference>
<evidence type="ECO:0000256" key="3">
    <source>
        <dbReference type="ARBA" id="ARBA00022833"/>
    </source>
</evidence>
<evidence type="ECO:0000256" key="1">
    <source>
        <dbReference type="ARBA" id="ARBA00022723"/>
    </source>
</evidence>
<dbReference type="InterPro" id="IPR001965">
    <property type="entry name" value="Znf_PHD"/>
</dbReference>
<dbReference type="GO" id="GO:0008270">
    <property type="term" value="F:zinc ion binding"/>
    <property type="evidence" value="ECO:0007669"/>
    <property type="project" value="UniProtKB-KW"/>
</dbReference>
<keyword evidence="8" id="KW-1185">Reference proteome</keyword>
<dbReference type="PANTHER" id="PTHR19303:SF74">
    <property type="entry name" value="POGO TRANSPOSABLE ELEMENT WITH KRAB DOMAIN"/>
    <property type="match status" value="1"/>
</dbReference>
<dbReference type="SUPFAM" id="SSF57903">
    <property type="entry name" value="FYVE/PHD zinc finger"/>
    <property type="match status" value="1"/>
</dbReference>
<dbReference type="AlphaFoldDB" id="A0A9Q0YFN7"/>
<reference evidence="7" key="1">
    <citation type="submission" date="2021-10" db="EMBL/GenBank/DDBJ databases">
        <title>Tropical sea cucumber genome reveals ecological adaptation and Cuvierian tubules defense mechanism.</title>
        <authorList>
            <person name="Chen T."/>
        </authorList>
    </citation>
    <scope>NUCLEOTIDE SEQUENCE</scope>
    <source>
        <strain evidence="7">Nanhai2018</strain>
        <tissue evidence="7">Muscle</tissue>
    </source>
</reference>
<dbReference type="PROSITE" id="PS01359">
    <property type="entry name" value="ZF_PHD_1"/>
    <property type="match status" value="1"/>
</dbReference>
<gene>
    <name evidence="7" type="ORF">HOLleu_42202</name>
</gene>
<dbReference type="PANTHER" id="PTHR19303">
    <property type="entry name" value="TRANSPOSON"/>
    <property type="match status" value="1"/>
</dbReference>
<dbReference type="GO" id="GO:0003677">
    <property type="term" value="F:DNA binding"/>
    <property type="evidence" value="ECO:0007669"/>
    <property type="project" value="InterPro"/>
</dbReference>
<proteinExistence type="predicted"/>
<dbReference type="InterPro" id="IPR011011">
    <property type="entry name" value="Znf_FYVE_PHD"/>
</dbReference>
<accession>A0A9Q0YFN7</accession>
<keyword evidence="1" id="KW-0479">Metal-binding</keyword>
<dbReference type="Pfam" id="PF05225">
    <property type="entry name" value="HTH_psq"/>
    <property type="match status" value="1"/>
</dbReference>
<dbReference type="InterPro" id="IPR050863">
    <property type="entry name" value="CenT-Element_Derived"/>
</dbReference>
<dbReference type="InterPro" id="IPR013083">
    <property type="entry name" value="Znf_RING/FYVE/PHD"/>
</dbReference>
<feature type="compositionally biased region" description="Basic and acidic residues" evidence="5">
    <location>
        <begin position="293"/>
        <end position="317"/>
    </location>
</feature>
<keyword evidence="2 4" id="KW-0863">Zinc-finger</keyword>
<evidence type="ECO:0000259" key="6">
    <source>
        <dbReference type="PROSITE" id="PS50016"/>
    </source>
</evidence>
<dbReference type="Proteomes" id="UP001152320">
    <property type="component" value="Unassembled WGS sequence"/>
</dbReference>
<dbReference type="InterPro" id="IPR019787">
    <property type="entry name" value="Znf_PHD-finger"/>
</dbReference>
<protein>
    <recommendedName>
        <fullName evidence="6">PHD-type domain-containing protein</fullName>
    </recommendedName>
</protein>
<dbReference type="EMBL" id="JAIZAY010000040">
    <property type="protein sequence ID" value="KAJ8019287.1"/>
    <property type="molecule type" value="Genomic_DNA"/>
</dbReference>
<feature type="region of interest" description="Disordered" evidence="5">
    <location>
        <begin position="293"/>
        <end position="329"/>
    </location>
</feature>
<sequence length="391" mass="44017">MSQKQACKVYNIPRATLYDKLKGKSDISCPLGSPTISTKAEEQLATWAINMNNSDRQTRTGEALGKERALLTSEKLDRSSSPDGNDLLCDPTRLFNADESWFPLAGKCERVLAEKGSKNVYNLSTSDKSQITVLAVCSADGFYVPPMLIFPAIRFKYDSLLGRSSNGWIDREIFYEWIANHFYTTLLKEKVTFPVVLLVDGHASHVIQPLDVSVFKSLKSRWSREVRNYQITHPGENVTKQSFASVFAKAWKSSALAENARSGFRKCGIFPLDPGAIDKTRLLPSEVEYMAQKEKSKQEAEAAKEKKKADKAARDAAKQAAARRQPPKKNKIDPNVCAYCGEQYDEEPQNWIGCDCGRWVHKKCTNVQDLDTFTDEEISQLEWLCSICEEE</sequence>
<evidence type="ECO:0000313" key="8">
    <source>
        <dbReference type="Proteomes" id="UP001152320"/>
    </source>
</evidence>
<feature type="domain" description="PHD-type" evidence="6">
    <location>
        <begin position="334"/>
        <end position="391"/>
    </location>
</feature>
<dbReference type="Gene3D" id="3.30.40.10">
    <property type="entry name" value="Zinc/RING finger domain, C3HC4 (zinc finger)"/>
    <property type="match status" value="1"/>
</dbReference>
<name>A0A9Q0YFN7_HOLLE</name>
<dbReference type="OrthoDB" id="6764961at2759"/>
<dbReference type="PROSITE" id="PS50016">
    <property type="entry name" value="ZF_PHD_2"/>
    <property type="match status" value="1"/>
</dbReference>
<dbReference type="InterPro" id="IPR019786">
    <property type="entry name" value="Zinc_finger_PHD-type_CS"/>
</dbReference>